<dbReference type="Gene3D" id="3.20.180.10">
    <property type="entry name" value="PNP-oxidase-like"/>
    <property type="match status" value="1"/>
</dbReference>
<evidence type="ECO:0000313" key="1">
    <source>
        <dbReference type="EMBL" id="CAA2631037.1"/>
    </source>
</evidence>
<dbReference type="InterPro" id="IPR037119">
    <property type="entry name" value="Haem_oxidase_HugZ-like_sf"/>
</dbReference>
<dbReference type="Proteomes" id="UP001189122">
    <property type="component" value="Unassembled WGS sequence"/>
</dbReference>
<dbReference type="Gene3D" id="2.30.110.10">
    <property type="entry name" value="Electron Transport, Fmn-binding Protein, Chain A"/>
    <property type="match status" value="1"/>
</dbReference>
<proteinExistence type="predicted"/>
<gene>
    <name evidence="1" type="ORF">SI7747_13016683</name>
</gene>
<reference evidence="1 2" key="1">
    <citation type="submission" date="2019-12" db="EMBL/GenBank/DDBJ databases">
        <authorList>
            <person name="Scholz U."/>
            <person name="Mascher M."/>
            <person name="Fiebig A."/>
        </authorList>
    </citation>
    <scope>NUCLEOTIDE SEQUENCE</scope>
</reference>
<keyword evidence="2" id="KW-1185">Reference proteome</keyword>
<dbReference type="EMBL" id="LR743600">
    <property type="protein sequence ID" value="CAA2631037.1"/>
    <property type="molecule type" value="Genomic_DNA"/>
</dbReference>
<dbReference type="PANTHER" id="PTHR13343">
    <property type="entry name" value="CREG1 PROTEIN"/>
    <property type="match status" value="1"/>
</dbReference>
<name>A0A7I8JJM7_SPIIN</name>
<dbReference type="GO" id="GO:0009507">
    <property type="term" value="C:chloroplast"/>
    <property type="evidence" value="ECO:0007669"/>
    <property type="project" value="TreeGrafter"/>
</dbReference>
<dbReference type="SUPFAM" id="SSF50475">
    <property type="entry name" value="FMN-binding split barrel"/>
    <property type="match status" value="1"/>
</dbReference>
<accession>A0A7I8JJM7</accession>
<dbReference type="AlphaFoldDB" id="A0A7I8JJM7"/>
<dbReference type="InterPro" id="IPR012349">
    <property type="entry name" value="Split_barrel_FMN-bd"/>
</dbReference>
<dbReference type="PANTHER" id="PTHR13343:SF22">
    <property type="entry name" value="GLUTAMYL-TRNA REDUCTASE-BINDING PROTEIN, CHLOROPLASTIC"/>
    <property type="match status" value="1"/>
</dbReference>
<evidence type="ECO:0000313" key="2">
    <source>
        <dbReference type="Proteomes" id="UP001189122"/>
    </source>
</evidence>
<organism evidence="1">
    <name type="scientific">Spirodela intermedia</name>
    <name type="common">Intermediate duckweed</name>
    <dbReference type="NCBI Taxonomy" id="51605"/>
    <lineage>
        <taxon>Eukaryota</taxon>
        <taxon>Viridiplantae</taxon>
        <taxon>Streptophyta</taxon>
        <taxon>Embryophyta</taxon>
        <taxon>Tracheophyta</taxon>
        <taxon>Spermatophyta</taxon>
        <taxon>Magnoliopsida</taxon>
        <taxon>Liliopsida</taxon>
        <taxon>Araceae</taxon>
        <taxon>Lemnoideae</taxon>
        <taxon>Spirodela</taxon>
    </lineage>
</organism>
<sequence length="227" mass="25424">MELSSTGTLSAVAPDGWPLGVGARFVVDMDGSPAICLKNIEAGRFSVGGKSSFHVQLEQSGLRTPQCTLLGSLTKPEHGLLLKDLQRKWERRFAEELDEEFIYLVSVERVLCIADFNEDGIWVNSVEYGNAEPDPLRNCAEKIVHEMNTEHSEDVQRLSSAHVETEFQVKVFEARIPFPREVTDEKGVKSTFNSMSHQAWEVEKNYALPESQKVKILKKVGQTVLCS</sequence>
<protein>
    <submittedName>
        <fullName evidence="1">Uncharacterized protein</fullName>
    </submittedName>
</protein>
<dbReference type="EMBL" id="CACRZD030000013">
    <property type="protein sequence ID" value="CAA6670280.1"/>
    <property type="molecule type" value="Genomic_DNA"/>
</dbReference>